<evidence type="ECO:0000313" key="3">
    <source>
        <dbReference type="Proteomes" id="UP000630353"/>
    </source>
</evidence>
<dbReference type="RefSeq" id="WP_189989049.1">
    <property type="nucleotide sequence ID" value="NZ_BMZS01000004.1"/>
</dbReference>
<keyword evidence="3" id="KW-1185">Reference proteome</keyword>
<proteinExistence type="predicted"/>
<evidence type="ECO:0000259" key="1">
    <source>
        <dbReference type="Pfam" id="PF19802"/>
    </source>
</evidence>
<dbReference type="InterPro" id="IPR046252">
    <property type="entry name" value="DUF6285"/>
</dbReference>
<dbReference type="EMBL" id="BMZS01000004">
    <property type="protein sequence ID" value="GHD48931.1"/>
    <property type="molecule type" value="Genomic_DNA"/>
</dbReference>
<accession>A0A919CPS9</accession>
<dbReference type="Pfam" id="PF19802">
    <property type="entry name" value="DUF6285"/>
    <property type="match status" value="1"/>
</dbReference>
<evidence type="ECO:0000313" key="2">
    <source>
        <dbReference type="EMBL" id="GHD48931.1"/>
    </source>
</evidence>
<dbReference type="Proteomes" id="UP000630353">
    <property type="component" value="Unassembled WGS sequence"/>
</dbReference>
<organism evidence="2 3">
    <name type="scientific">Thalassobaculum fulvum</name>
    <dbReference type="NCBI Taxonomy" id="1633335"/>
    <lineage>
        <taxon>Bacteria</taxon>
        <taxon>Pseudomonadati</taxon>
        <taxon>Pseudomonadota</taxon>
        <taxon>Alphaproteobacteria</taxon>
        <taxon>Rhodospirillales</taxon>
        <taxon>Thalassobaculaceae</taxon>
        <taxon>Thalassobaculum</taxon>
    </lineage>
</organism>
<feature type="domain" description="DUF6285" evidence="1">
    <location>
        <begin position="24"/>
        <end position="125"/>
    </location>
</feature>
<name>A0A919CPS9_9PROT</name>
<protein>
    <recommendedName>
        <fullName evidence="1">DUF6285 domain-containing protein</fullName>
    </recommendedName>
</protein>
<sequence length="137" mass="14988">MFDRPDRLDLLLAAETTLRDEVLPSLDGGARYAALMVASAIAIARREVEAGSEPARTVLDAFAELYGQDNVHRAGGDSGERVRSLLSDLAREIRDGEYDDDLLGPVHGVLTTLVVERLKCSNPRFLEASEYSQPSRS</sequence>
<reference evidence="2" key="1">
    <citation type="journal article" date="2014" name="Int. J. Syst. Evol. Microbiol.">
        <title>Complete genome sequence of Corynebacterium casei LMG S-19264T (=DSM 44701T), isolated from a smear-ripened cheese.</title>
        <authorList>
            <consortium name="US DOE Joint Genome Institute (JGI-PGF)"/>
            <person name="Walter F."/>
            <person name="Albersmeier A."/>
            <person name="Kalinowski J."/>
            <person name="Ruckert C."/>
        </authorList>
    </citation>
    <scope>NUCLEOTIDE SEQUENCE</scope>
    <source>
        <strain evidence="2">KCTC 42651</strain>
    </source>
</reference>
<gene>
    <name evidence="2" type="ORF">GCM10017083_20600</name>
</gene>
<comment type="caution">
    <text evidence="2">The sequence shown here is derived from an EMBL/GenBank/DDBJ whole genome shotgun (WGS) entry which is preliminary data.</text>
</comment>
<dbReference type="AlphaFoldDB" id="A0A919CPS9"/>
<reference evidence="2" key="2">
    <citation type="submission" date="2020-09" db="EMBL/GenBank/DDBJ databases">
        <authorList>
            <person name="Sun Q."/>
            <person name="Kim S."/>
        </authorList>
    </citation>
    <scope>NUCLEOTIDE SEQUENCE</scope>
    <source>
        <strain evidence="2">KCTC 42651</strain>
    </source>
</reference>